<dbReference type="PANTHER" id="PTHR43415">
    <property type="entry name" value="SPERMIDINE N(1)-ACETYLTRANSFERASE"/>
    <property type="match status" value="1"/>
</dbReference>
<reference evidence="2 3" key="1">
    <citation type="submission" date="2020-04" db="EMBL/GenBank/DDBJ databases">
        <title>Vibrio sp. SM6, a novel species isolated from seawater.</title>
        <authorList>
            <person name="Wang X."/>
        </authorList>
    </citation>
    <scope>NUCLEOTIDE SEQUENCE [LARGE SCALE GENOMIC DNA]</scope>
    <source>
        <strain evidence="2 3">SM6</strain>
    </source>
</reference>
<feature type="domain" description="N-acetyltransferase" evidence="1">
    <location>
        <begin position="3"/>
        <end position="163"/>
    </location>
</feature>
<dbReference type="PROSITE" id="PS51186">
    <property type="entry name" value="GNAT"/>
    <property type="match status" value="1"/>
</dbReference>
<evidence type="ECO:0000313" key="3">
    <source>
        <dbReference type="Proteomes" id="UP000535589"/>
    </source>
</evidence>
<dbReference type="CDD" id="cd04301">
    <property type="entry name" value="NAT_SF"/>
    <property type="match status" value="1"/>
</dbReference>
<protein>
    <submittedName>
        <fullName evidence="2">GNAT family N-acetyltransferase</fullName>
    </submittedName>
</protein>
<proteinExistence type="predicted"/>
<dbReference type="Gene3D" id="3.40.630.30">
    <property type="match status" value="1"/>
</dbReference>
<evidence type="ECO:0000313" key="2">
    <source>
        <dbReference type="EMBL" id="NLS11765.1"/>
    </source>
</evidence>
<dbReference type="InterPro" id="IPR016181">
    <property type="entry name" value="Acyl_CoA_acyltransferase"/>
</dbReference>
<sequence>MDVTIRAAQPSDAKGVTALFDQPLVQRFTLQLPFPSETTWQQRLSETDQHSYSYVAELDHRIVGQIGLHLSANPRTRHCASIGIAVHDDFHGQGIGSQLLASIVDLADNWLNLDRLQLEVNSDNQAAIALYKKFHFEIEGCAKASCFRAGRYVDTFFMARLSPRIR</sequence>
<dbReference type="Pfam" id="PF00583">
    <property type="entry name" value="Acetyltransf_1"/>
    <property type="match status" value="1"/>
</dbReference>
<dbReference type="InterPro" id="IPR000182">
    <property type="entry name" value="GNAT_dom"/>
</dbReference>
<dbReference type="Proteomes" id="UP000535589">
    <property type="component" value="Unassembled WGS sequence"/>
</dbReference>
<gene>
    <name evidence="2" type="ORF">HGP28_02535</name>
</gene>
<dbReference type="EMBL" id="JABAIK010000002">
    <property type="protein sequence ID" value="NLS11765.1"/>
    <property type="molecule type" value="Genomic_DNA"/>
</dbReference>
<organism evidence="2 3">
    <name type="scientific">Vibrio agarilyticus</name>
    <dbReference type="NCBI Taxonomy" id="2726741"/>
    <lineage>
        <taxon>Bacteria</taxon>
        <taxon>Pseudomonadati</taxon>
        <taxon>Pseudomonadota</taxon>
        <taxon>Gammaproteobacteria</taxon>
        <taxon>Vibrionales</taxon>
        <taxon>Vibrionaceae</taxon>
        <taxon>Vibrio</taxon>
    </lineage>
</organism>
<dbReference type="RefSeq" id="WP_168834871.1">
    <property type="nucleotide sequence ID" value="NZ_JABAIK010000002.1"/>
</dbReference>
<dbReference type="GO" id="GO:0016747">
    <property type="term" value="F:acyltransferase activity, transferring groups other than amino-acyl groups"/>
    <property type="evidence" value="ECO:0007669"/>
    <property type="project" value="InterPro"/>
</dbReference>
<dbReference type="AlphaFoldDB" id="A0A7X8TN23"/>
<name>A0A7X8TN23_9VIBR</name>
<dbReference type="PANTHER" id="PTHR43415:SF3">
    <property type="entry name" value="GNAT-FAMILY ACETYLTRANSFERASE"/>
    <property type="match status" value="1"/>
</dbReference>
<evidence type="ECO:0000259" key="1">
    <source>
        <dbReference type="PROSITE" id="PS51186"/>
    </source>
</evidence>
<comment type="caution">
    <text evidence="2">The sequence shown here is derived from an EMBL/GenBank/DDBJ whole genome shotgun (WGS) entry which is preliminary data.</text>
</comment>
<dbReference type="SUPFAM" id="SSF55729">
    <property type="entry name" value="Acyl-CoA N-acyltransferases (Nat)"/>
    <property type="match status" value="1"/>
</dbReference>
<keyword evidence="2" id="KW-0808">Transferase</keyword>
<accession>A0A7X8TN23</accession>
<keyword evidence="3" id="KW-1185">Reference proteome</keyword>